<dbReference type="Gene3D" id="3.40.960.10">
    <property type="entry name" value="VSR Endonuclease"/>
    <property type="match status" value="1"/>
</dbReference>
<gene>
    <name evidence="3" type="ORF">ABA31_24510</name>
</gene>
<dbReference type="Pfam" id="PF04480">
    <property type="entry name" value="DUF559"/>
    <property type="match status" value="1"/>
</dbReference>
<sequence length="338" mass="36778">MPTPRRLEQPVIHRRADARRTTARRPGILRGMAGHIDIPELAGVASLGVATLRARGSSEKRLRAKQLARPFWGIRAEGLADDLAGRARQYGPRLKPGQLIGGPAAAALLGLPLPTTVDDAPVTIVVPRGAYRPRTAGVESVSVLPERLVTWRVDSLPVTSPVLTLCLLARTLDLDALIVVADALMAPRDRYPLLRFARPAATPERLAAALTAWGTAPGSARLRAALEEARPGVDSPMETPTRCMLVRAGLPEPEVNGEIFDEGVLIAQPDLLYRDAKVAIEYDGEQHFLDPRQRAHDLERDERLRSLGWRVIRLSASMLAQPWKVVERVRAALAAASS</sequence>
<proteinExistence type="predicted"/>
<organism evidence="3 4">
    <name type="scientific">Agrococcus baldri</name>
    <dbReference type="NCBI Taxonomy" id="153730"/>
    <lineage>
        <taxon>Bacteria</taxon>
        <taxon>Bacillati</taxon>
        <taxon>Actinomycetota</taxon>
        <taxon>Actinomycetes</taxon>
        <taxon>Micrococcales</taxon>
        <taxon>Microbacteriaceae</taxon>
        <taxon>Agrococcus</taxon>
    </lineage>
</organism>
<evidence type="ECO:0000313" key="3">
    <source>
        <dbReference type="EMBL" id="GEK81100.1"/>
    </source>
</evidence>
<protein>
    <recommendedName>
        <fullName evidence="2">DUF559 domain-containing protein</fullName>
    </recommendedName>
</protein>
<reference evidence="3 4" key="1">
    <citation type="submission" date="2019-07" db="EMBL/GenBank/DDBJ databases">
        <title>Whole genome shotgun sequence of Agrococcus baldri NBRC 103055.</title>
        <authorList>
            <person name="Hosoyama A."/>
            <person name="Uohara A."/>
            <person name="Ohji S."/>
            <person name="Ichikawa N."/>
        </authorList>
    </citation>
    <scope>NUCLEOTIDE SEQUENCE [LARGE SCALE GENOMIC DNA]</scope>
    <source>
        <strain evidence="3 4">NBRC 103055</strain>
    </source>
</reference>
<dbReference type="InterPro" id="IPR007569">
    <property type="entry name" value="DUF559"/>
</dbReference>
<accession>A0AA87RIZ8</accession>
<dbReference type="AlphaFoldDB" id="A0AA87RIZ8"/>
<feature type="region of interest" description="Disordered" evidence="1">
    <location>
        <begin position="1"/>
        <end position="20"/>
    </location>
</feature>
<comment type="caution">
    <text evidence="3">The sequence shown here is derived from an EMBL/GenBank/DDBJ whole genome shotgun (WGS) entry which is preliminary data.</text>
</comment>
<keyword evidence="4" id="KW-1185">Reference proteome</keyword>
<evidence type="ECO:0000313" key="4">
    <source>
        <dbReference type="Proteomes" id="UP000321749"/>
    </source>
</evidence>
<dbReference type="Proteomes" id="UP000321749">
    <property type="component" value="Unassembled WGS sequence"/>
</dbReference>
<dbReference type="InterPro" id="IPR011335">
    <property type="entry name" value="Restrct_endonuc-II-like"/>
</dbReference>
<name>A0AA87RIZ8_9MICO</name>
<evidence type="ECO:0000256" key="1">
    <source>
        <dbReference type="SAM" id="MobiDB-lite"/>
    </source>
</evidence>
<evidence type="ECO:0000259" key="2">
    <source>
        <dbReference type="Pfam" id="PF04480"/>
    </source>
</evidence>
<dbReference type="EMBL" id="BJUU01000019">
    <property type="protein sequence ID" value="GEK81100.1"/>
    <property type="molecule type" value="Genomic_DNA"/>
</dbReference>
<feature type="domain" description="DUF559" evidence="2">
    <location>
        <begin position="270"/>
        <end position="332"/>
    </location>
</feature>
<dbReference type="SUPFAM" id="SSF52980">
    <property type="entry name" value="Restriction endonuclease-like"/>
    <property type="match status" value="1"/>
</dbReference>